<proteinExistence type="predicted"/>
<feature type="signal peptide" evidence="1">
    <location>
        <begin position="1"/>
        <end position="19"/>
    </location>
</feature>
<evidence type="ECO:0000313" key="2">
    <source>
        <dbReference type="EMBL" id="MCP9764442.1"/>
    </source>
</evidence>
<comment type="caution">
    <text evidence="2">The sequence shown here is derived from an EMBL/GenBank/DDBJ whole genome shotgun (WGS) entry which is preliminary data.</text>
</comment>
<dbReference type="EMBL" id="RJUF01000173">
    <property type="protein sequence ID" value="MCP9764442.1"/>
    <property type="molecule type" value="Genomic_DNA"/>
</dbReference>
<evidence type="ECO:0000313" key="3">
    <source>
        <dbReference type="Proteomes" id="UP001204144"/>
    </source>
</evidence>
<protein>
    <recommendedName>
        <fullName evidence="4">G8 domain-containing protein</fullName>
    </recommendedName>
</protein>
<dbReference type="RefSeq" id="WP_255038133.1">
    <property type="nucleotide sequence ID" value="NZ_RJUF01000173.1"/>
</dbReference>
<accession>A0AAE3H4M7</accession>
<evidence type="ECO:0000256" key="1">
    <source>
        <dbReference type="SAM" id="SignalP"/>
    </source>
</evidence>
<gene>
    <name evidence="2" type="ORF">EGI31_15975</name>
</gene>
<organism evidence="2 3">
    <name type="scientific">Lacihabitans soyangensis</name>
    <dbReference type="NCBI Taxonomy" id="869394"/>
    <lineage>
        <taxon>Bacteria</taxon>
        <taxon>Pseudomonadati</taxon>
        <taxon>Bacteroidota</taxon>
        <taxon>Cytophagia</taxon>
        <taxon>Cytophagales</taxon>
        <taxon>Leadbetterellaceae</taxon>
        <taxon>Lacihabitans</taxon>
    </lineage>
</organism>
<feature type="chain" id="PRO_5042199510" description="G8 domain-containing protein" evidence="1">
    <location>
        <begin position="20"/>
        <end position="1063"/>
    </location>
</feature>
<keyword evidence="1" id="KW-0732">Signal</keyword>
<dbReference type="Proteomes" id="UP001204144">
    <property type="component" value="Unassembled WGS sequence"/>
</dbReference>
<dbReference type="AlphaFoldDB" id="A0AAE3H4M7"/>
<name>A0AAE3H4M7_9BACT</name>
<sequence>MKKYIYCLLLFTIQLSTFAQTWTGALSTSWDVSGNWNPNVVPTTGSNVTIPAALSNYPVLQTDVTINGITMVPGSSIDFNGKKLSITTNIGVYNNISGAILNNTLAGTDIVLEINTGTGGYNTTFNSNTVTDNITFDLSNSNSFFEGTSGTKNIYTGHTTYNINGSMDFQYAQNLKSENNGNLTFNRTVAGNTNIFNAGGLVTGNFSYTNLTSGSLSIGNSANRTAIGGKIDITVNNLNTSAYPLNRIINQTPGGVISVQNTLGFTVSSDTLLVSSFSLTGYRGANYAVFSNNKISGNLTLIDDLTYTGGYNTKVSRNDIGGTATFVINGTNSFLEANETNSQNTFGGNVSYSATGIATLNIGNQEKSTYGGNVNISRSGAGLTVIFGKGSSIAGNFSYTNTTSGSATLGQSGSKTSISGTVNININNTATSFFSLSRFVNLTPGGSISVQNTLGFSVSNDTLLVTSFSLTGYRGANYASLSNNKISGDLTITDHSSYTGGFDTRILRNEIGGNSNFTIYGSNAFFESNETNGQNTFGGNVSYTANGSGPLNIGNQERSTYGGNVSISRTAAGSSFIFGKGANIAGTFSFNNSTSGLSSLGQTNHRTAIAGTVNITIANVALSQFGLYRFVNQTAGGTVSISNTQAFDVFNDTLLVNSLSVLNYGGNGYAQFYNNKISGDLFLTSDASYGGGYNTGIANNEIGGDVIFTNTGSNEMNDAIGTNVGNKYFGNVTYHKIGGNINVATNSENEYGKGITFNSTGGITINRAKFMSAADGILEQLGTQAIVISNIKLEKIGAGKLTLNSPLTVGTTIAFTSGYIVASMTKELIFPDNIGYTGASDASYVVGQVIKRGDDAFSFPVGGGGKLAKIGISAPSNVSDEFRVLYFDQPVGNSIQKEISIDHISTNETWLLVRAVGTSNVLVSLGWETARSGIVDSPADLRIVAYEVDTWINKGNGGTTGTNLSGEIVSAAAISSFGLFTLASANANNSFLPIFESINTGLWNVGSTWITPSNPVVPTSKKIAKINSTHTVSISNTGNNIKTVQMNGGTINLNGGTLEIKNQ</sequence>
<evidence type="ECO:0008006" key="4">
    <source>
        <dbReference type="Google" id="ProtNLM"/>
    </source>
</evidence>
<keyword evidence="3" id="KW-1185">Reference proteome</keyword>
<reference evidence="2 3" key="1">
    <citation type="submission" date="2018-11" db="EMBL/GenBank/DDBJ databases">
        <title>Novel bacteria species description.</title>
        <authorList>
            <person name="Han J.-H."/>
        </authorList>
    </citation>
    <scope>NUCLEOTIDE SEQUENCE [LARGE SCALE GENOMIC DNA]</scope>
    <source>
        <strain evidence="2 3">KCTC23259</strain>
    </source>
</reference>